<comment type="caution">
    <text evidence="1">The sequence shown here is derived from an EMBL/GenBank/DDBJ whole genome shotgun (WGS) entry which is preliminary data.</text>
</comment>
<gene>
    <name evidence="1" type="ORF">CEPIT_LOCUS1043</name>
</gene>
<keyword evidence="2" id="KW-1185">Reference proteome</keyword>
<sequence>MHAGKKTCWVCIPAQVSNQNNSHTPPQDCLATPPLTKFSHTLFHLSSSHRGQGKKKDYTLTLWLLTQRRRYTLNSYCPLVSRLTHTKEEVDSLILTGHKYMELKKMLS</sequence>
<evidence type="ECO:0000313" key="1">
    <source>
        <dbReference type="EMBL" id="CAH9056999.1"/>
    </source>
</evidence>
<dbReference type="AlphaFoldDB" id="A0AAV0C1U6"/>
<evidence type="ECO:0000313" key="2">
    <source>
        <dbReference type="Proteomes" id="UP001152523"/>
    </source>
</evidence>
<organism evidence="1 2">
    <name type="scientific">Cuscuta epithymum</name>
    <dbReference type="NCBI Taxonomy" id="186058"/>
    <lineage>
        <taxon>Eukaryota</taxon>
        <taxon>Viridiplantae</taxon>
        <taxon>Streptophyta</taxon>
        <taxon>Embryophyta</taxon>
        <taxon>Tracheophyta</taxon>
        <taxon>Spermatophyta</taxon>
        <taxon>Magnoliopsida</taxon>
        <taxon>eudicotyledons</taxon>
        <taxon>Gunneridae</taxon>
        <taxon>Pentapetalae</taxon>
        <taxon>asterids</taxon>
        <taxon>lamiids</taxon>
        <taxon>Solanales</taxon>
        <taxon>Convolvulaceae</taxon>
        <taxon>Cuscuteae</taxon>
        <taxon>Cuscuta</taxon>
        <taxon>Cuscuta subgen. Cuscuta</taxon>
    </lineage>
</organism>
<protein>
    <submittedName>
        <fullName evidence="1">Uncharacterized protein</fullName>
    </submittedName>
</protein>
<dbReference type="EMBL" id="CAMAPF010000006">
    <property type="protein sequence ID" value="CAH9056999.1"/>
    <property type="molecule type" value="Genomic_DNA"/>
</dbReference>
<name>A0AAV0C1U6_9ASTE</name>
<accession>A0AAV0C1U6</accession>
<dbReference type="Proteomes" id="UP001152523">
    <property type="component" value="Unassembled WGS sequence"/>
</dbReference>
<proteinExistence type="predicted"/>
<reference evidence="1" key="1">
    <citation type="submission" date="2022-07" db="EMBL/GenBank/DDBJ databases">
        <authorList>
            <person name="Macas J."/>
            <person name="Novak P."/>
            <person name="Neumann P."/>
        </authorList>
    </citation>
    <scope>NUCLEOTIDE SEQUENCE</scope>
</reference>